<proteinExistence type="predicted"/>
<accession>A0A183JSP3</accession>
<protein>
    <submittedName>
        <fullName evidence="3">Ovule protein</fullName>
    </submittedName>
</protein>
<organism evidence="3">
    <name type="scientific">Schistosoma curassoni</name>
    <dbReference type="NCBI Taxonomy" id="6186"/>
    <lineage>
        <taxon>Eukaryota</taxon>
        <taxon>Metazoa</taxon>
        <taxon>Spiralia</taxon>
        <taxon>Lophotrochozoa</taxon>
        <taxon>Platyhelminthes</taxon>
        <taxon>Trematoda</taxon>
        <taxon>Digenea</taxon>
        <taxon>Strigeidida</taxon>
        <taxon>Schistosomatoidea</taxon>
        <taxon>Schistosomatidae</taxon>
        <taxon>Schistosoma</taxon>
    </lineage>
</organism>
<reference evidence="1 2" key="2">
    <citation type="submission" date="2018-11" db="EMBL/GenBank/DDBJ databases">
        <authorList>
            <consortium name="Pathogen Informatics"/>
        </authorList>
    </citation>
    <scope>NUCLEOTIDE SEQUENCE [LARGE SCALE GENOMIC DNA]</scope>
    <source>
        <strain evidence="1">Dakar</strain>
        <strain evidence="2">Dakar, Senegal</strain>
    </source>
</reference>
<dbReference type="WBParaSite" id="SCUD_0000573301-mRNA-1">
    <property type="protein sequence ID" value="SCUD_0000573301-mRNA-1"/>
    <property type="gene ID" value="SCUD_0000573301"/>
</dbReference>
<keyword evidence="2" id="KW-1185">Reference proteome</keyword>
<name>A0A183JSP3_9TREM</name>
<dbReference type="Proteomes" id="UP000279833">
    <property type="component" value="Unassembled WGS sequence"/>
</dbReference>
<evidence type="ECO:0000313" key="1">
    <source>
        <dbReference type="EMBL" id="VDO97956.1"/>
    </source>
</evidence>
<evidence type="ECO:0000313" key="3">
    <source>
        <dbReference type="WBParaSite" id="SCUD_0000573301-mRNA-1"/>
    </source>
</evidence>
<sequence length="63" mass="7764">MMKMKMVMILIIQTHQWKYDILRMMNLLGVYFVECKYYLRTLNKMQIFIISQLRTFSLFLCTS</sequence>
<gene>
    <name evidence="1" type="ORF">SCUD_LOCUS5733</name>
</gene>
<evidence type="ECO:0000313" key="2">
    <source>
        <dbReference type="Proteomes" id="UP000279833"/>
    </source>
</evidence>
<reference evidence="3" key="1">
    <citation type="submission" date="2016-06" db="UniProtKB">
        <authorList>
            <consortium name="WormBaseParasite"/>
        </authorList>
    </citation>
    <scope>IDENTIFICATION</scope>
</reference>
<dbReference type="EMBL" id="UZAK01010108">
    <property type="protein sequence ID" value="VDO97956.1"/>
    <property type="molecule type" value="Genomic_DNA"/>
</dbReference>
<dbReference type="AlphaFoldDB" id="A0A183JSP3"/>